<proteinExistence type="predicted"/>
<keyword evidence="2" id="KW-1185">Reference proteome</keyword>
<dbReference type="AlphaFoldDB" id="B8C6C1"/>
<dbReference type="Proteomes" id="UP000001449">
    <property type="component" value="Chromosome 8"/>
</dbReference>
<dbReference type="HOGENOM" id="CLU_403108_0_0_1"/>
<reference evidence="1 2" key="1">
    <citation type="journal article" date="2004" name="Science">
        <title>The genome of the diatom Thalassiosira pseudonana: ecology, evolution, and metabolism.</title>
        <authorList>
            <person name="Armbrust E.V."/>
            <person name="Berges J.A."/>
            <person name="Bowler C."/>
            <person name="Green B.R."/>
            <person name="Martinez D."/>
            <person name="Putnam N.H."/>
            <person name="Zhou S."/>
            <person name="Allen A.E."/>
            <person name="Apt K.E."/>
            <person name="Bechner M."/>
            <person name="Brzezinski M.A."/>
            <person name="Chaal B.K."/>
            <person name="Chiovitti A."/>
            <person name="Davis A.K."/>
            <person name="Demarest M.S."/>
            <person name="Detter J.C."/>
            <person name="Glavina T."/>
            <person name="Goodstein D."/>
            <person name="Hadi M.Z."/>
            <person name="Hellsten U."/>
            <person name="Hildebrand M."/>
            <person name="Jenkins B.D."/>
            <person name="Jurka J."/>
            <person name="Kapitonov V.V."/>
            <person name="Kroger N."/>
            <person name="Lau W.W."/>
            <person name="Lane T.W."/>
            <person name="Larimer F.W."/>
            <person name="Lippmeier J.C."/>
            <person name="Lucas S."/>
            <person name="Medina M."/>
            <person name="Montsant A."/>
            <person name="Obornik M."/>
            <person name="Parker M.S."/>
            <person name="Palenik B."/>
            <person name="Pazour G.J."/>
            <person name="Richardson P.M."/>
            <person name="Rynearson T.A."/>
            <person name="Saito M.A."/>
            <person name="Schwartz D.C."/>
            <person name="Thamatrakoln K."/>
            <person name="Valentin K."/>
            <person name="Vardi A."/>
            <person name="Wilkerson F.P."/>
            <person name="Rokhsar D.S."/>
        </authorList>
    </citation>
    <scope>NUCLEOTIDE SEQUENCE [LARGE SCALE GENOMIC DNA]</scope>
    <source>
        <strain evidence="1 2">CCMP1335</strain>
    </source>
</reference>
<dbReference type="RefSeq" id="XP_002291930.1">
    <property type="nucleotide sequence ID" value="XM_002291894.1"/>
</dbReference>
<dbReference type="eggNOG" id="ENOG502T6GG">
    <property type="taxonomic scope" value="Eukaryota"/>
</dbReference>
<dbReference type="InParanoid" id="B8C6C1"/>
<name>B8C6C1_THAPS</name>
<dbReference type="PaxDb" id="35128-Thaps23660"/>
<reference evidence="1 2" key="2">
    <citation type="journal article" date="2008" name="Nature">
        <title>The Phaeodactylum genome reveals the evolutionary history of diatom genomes.</title>
        <authorList>
            <person name="Bowler C."/>
            <person name="Allen A.E."/>
            <person name="Badger J.H."/>
            <person name="Grimwood J."/>
            <person name="Jabbari K."/>
            <person name="Kuo A."/>
            <person name="Maheswari U."/>
            <person name="Martens C."/>
            <person name="Maumus F."/>
            <person name="Otillar R.P."/>
            <person name="Rayko E."/>
            <person name="Salamov A."/>
            <person name="Vandepoele K."/>
            <person name="Beszteri B."/>
            <person name="Gruber A."/>
            <person name="Heijde M."/>
            <person name="Katinka M."/>
            <person name="Mock T."/>
            <person name="Valentin K."/>
            <person name="Verret F."/>
            <person name="Berges J.A."/>
            <person name="Brownlee C."/>
            <person name="Cadoret J.P."/>
            <person name="Chiovitti A."/>
            <person name="Choi C.J."/>
            <person name="Coesel S."/>
            <person name="De Martino A."/>
            <person name="Detter J.C."/>
            <person name="Durkin C."/>
            <person name="Falciatore A."/>
            <person name="Fournet J."/>
            <person name="Haruta M."/>
            <person name="Huysman M.J."/>
            <person name="Jenkins B.D."/>
            <person name="Jiroutova K."/>
            <person name="Jorgensen R.E."/>
            <person name="Joubert Y."/>
            <person name="Kaplan A."/>
            <person name="Kroger N."/>
            <person name="Kroth P.G."/>
            <person name="La Roche J."/>
            <person name="Lindquist E."/>
            <person name="Lommer M."/>
            <person name="Martin-Jezequel V."/>
            <person name="Lopez P.J."/>
            <person name="Lucas S."/>
            <person name="Mangogna M."/>
            <person name="McGinnis K."/>
            <person name="Medlin L.K."/>
            <person name="Montsant A."/>
            <person name="Oudot-Le Secq M.P."/>
            <person name="Napoli C."/>
            <person name="Obornik M."/>
            <person name="Parker M.S."/>
            <person name="Petit J.L."/>
            <person name="Porcel B.M."/>
            <person name="Poulsen N."/>
            <person name="Robison M."/>
            <person name="Rychlewski L."/>
            <person name="Rynearson T.A."/>
            <person name="Schmutz J."/>
            <person name="Shapiro H."/>
            <person name="Siaut M."/>
            <person name="Stanley M."/>
            <person name="Sussman M.R."/>
            <person name="Taylor A.R."/>
            <person name="Vardi A."/>
            <person name="von Dassow P."/>
            <person name="Vyverman W."/>
            <person name="Willis A."/>
            <person name="Wyrwicz L.S."/>
            <person name="Rokhsar D.S."/>
            <person name="Weissenbach J."/>
            <person name="Armbrust E.V."/>
            <person name="Green B.R."/>
            <person name="Van de Peer Y."/>
            <person name="Grigoriev I.V."/>
        </authorList>
    </citation>
    <scope>NUCLEOTIDE SEQUENCE [LARGE SCALE GENOMIC DNA]</scope>
    <source>
        <strain evidence="1 2">CCMP1335</strain>
    </source>
</reference>
<evidence type="ECO:0000313" key="1">
    <source>
        <dbReference type="EMBL" id="EED90781.1"/>
    </source>
</evidence>
<dbReference type="GeneID" id="7443435"/>
<sequence length="683" mass="74683">MNISNLNSNQTVATTLSASATPSASSASLVASNMVKHNLNNTPASRQLDEMHHTNPQRKEELEALPAMNLASAFMPPLSSAAVQGASAFSSYGGGGGISTAINANTNTSATATMLMNQMTPSNAAMAIAINPSQSTLQALDRIYSYRAASAATETELLRFGVHGRPLSQQLQLPLTNLVTDSQMMPPMQMMAPHLQMMPPMQMMQPAVTPYAYHHRQMQMQQHQMNPALGLATLSQQANHAMSMPSAQPYYGARTCSNQATTSPAQQQEAAAVPPQLLSLLPTINTSTTTSASSSSSDVLIVLPNSVTEPNEPTPIPTSLNIHNITSLSVPTDSTFLDPIHNFLRTSCVEIFVASDAHVNESTRRDRPSKVGQVGIRCVFCRVVPREELVRQAVCFPSKCENIYEGVRNIQRIHLDICPSMPDEAKEQYRECLRIKGMNHKPQKAVRAYYNQTASELGLLDTTGGLRFGGTPNLTGKPSKKLLAIMKAAEDRSTSPSFWDRHTRFASQDKLMTLGKFEHVISATTRNVLIQARKECGGPFVFPHDFASTPDIVFLLFLQLVPCKPTTATMKRRGLKPECFEALPGLCCRHCSRQSDSIKGTYFPMDADALGDSSFSQTLSMHLMSCPHVPQDIKHAFNELRNVVKERGITIKRGLKRKFVDKFWKRMKNYGAKKIESGGGGGT</sequence>
<accession>B8C6C1</accession>
<protein>
    <submittedName>
        <fullName evidence="1">Uncharacterized protein</fullName>
    </submittedName>
</protein>
<gene>
    <name evidence="1" type="ORF">THAPSDRAFT_23660</name>
</gene>
<evidence type="ECO:0000313" key="2">
    <source>
        <dbReference type="Proteomes" id="UP000001449"/>
    </source>
</evidence>
<organism evidence="1 2">
    <name type="scientific">Thalassiosira pseudonana</name>
    <name type="common">Marine diatom</name>
    <name type="synonym">Cyclotella nana</name>
    <dbReference type="NCBI Taxonomy" id="35128"/>
    <lineage>
        <taxon>Eukaryota</taxon>
        <taxon>Sar</taxon>
        <taxon>Stramenopiles</taxon>
        <taxon>Ochrophyta</taxon>
        <taxon>Bacillariophyta</taxon>
        <taxon>Coscinodiscophyceae</taxon>
        <taxon>Thalassiosirophycidae</taxon>
        <taxon>Thalassiosirales</taxon>
        <taxon>Thalassiosiraceae</taxon>
        <taxon>Thalassiosira</taxon>
    </lineage>
</organism>
<dbReference type="KEGG" id="tps:THAPSDRAFT_23660"/>
<dbReference type="EMBL" id="CM000644">
    <property type="protein sequence ID" value="EED90781.1"/>
    <property type="molecule type" value="Genomic_DNA"/>
</dbReference>